<dbReference type="AlphaFoldDB" id="A0A1B7NTG0"/>
<name>A0A1B7NTG0_9EURO</name>
<keyword evidence="3" id="KW-1185">Reference proteome</keyword>
<evidence type="ECO:0000313" key="2">
    <source>
        <dbReference type="EMBL" id="OAX80072.1"/>
    </source>
</evidence>
<feature type="transmembrane region" description="Helical" evidence="1">
    <location>
        <begin position="33"/>
        <end position="55"/>
    </location>
</feature>
<keyword evidence="1" id="KW-1133">Transmembrane helix</keyword>
<evidence type="ECO:0000256" key="1">
    <source>
        <dbReference type="SAM" id="Phobius"/>
    </source>
</evidence>
<dbReference type="Proteomes" id="UP000091918">
    <property type="component" value="Unassembled WGS sequence"/>
</dbReference>
<accession>A0A1B7NTG0</accession>
<keyword evidence="1" id="KW-0472">Membrane</keyword>
<reference evidence="2 3" key="1">
    <citation type="submission" date="2015-07" db="EMBL/GenBank/DDBJ databases">
        <title>Emmonsia species relationships and genome sequence.</title>
        <authorList>
            <person name="Cuomo C.A."/>
            <person name="Schwartz I.S."/>
            <person name="Kenyon C."/>
            <person name="de Hoog G.S."/>
            <person name="Govender N.P."/>
            <person name="Botha A."/>
            <person name="Moreno L."/>
            <person name="de Vries M."/>
            <person name="Munoz J.F."/>
            <person name="Stielow J.B."/>
        </authorList>
    </citation>
    <scope>NUCLEOTIDE SEQUENCE [LARGE SCALE GENOMIC DNA]</scope>
    <source>
        <strain evidence="2 3">CBS 136260</strain>
    </source>
</reference>
<protein>
    <submittedName>
        <fullName evidence="2">Uncharacterized protein</fullName>
    </submittedName>
</protein>
<organism evidence="2 3">
    <name type="scientific">Emergomyces africanus</name>
    <dbReference type="NCBI Taxonomy" id="1955775"/>
    <lineage>
        <taxon>Eukaryota</taxon>
        <taxon>Fungi</taxon>
        <taxon>Dikarya</taxon>
        <taxon>Ascomycota</taxon>
        <taxon>Pezizomycotina</taxon>
        <taxon>Eurotiomycetes</taxon>
        <taxon>Eurotiomycetidae</taxon>
        <taxon>Onygenales</taxon>
        <taxon>Ajellomycetaceae</taxon>
        <taxon>Emergomyces</taxon>
    </lineage>
</organism>
<proteinExistence type="predicted"/>
<sequence length="254" mass="28617">MLLQPPPAKIQTISIGYSTTCASSMLHRFADGLLHEALLICLIIFVVTVGVYLNVKSLRWSWLWAASYLSTHAPPAKVFVKIITPPEVARNLSDAFKALLERYPSLEFVGARLEIDAPVVMRRFQGFANFVGGVPTAWDKNARLRSRRRRGVLQTAGSSMRRVYLRDRNGHDYLPKDYGSGTDEVKLLDAKLTQAGLGRTWIVPNEEALFGTVGTTPIVNFNEWGEILKERGDIQYAVHQYKTDRVLSDIIWKI</sequence>
<gene>
    <name evidence="2" type="ORF">ACJ72_05605</name>
</gene>
<comment type="caution">
    <text evidence="2">The sequence shown here is derived from an EMBL/GenBank/DDBJ whole genome shotgun (WGS) entry which is preliminary data.</text>
</comment>
<dbReference type="EMBL" id="LGUA01000806">
    <property type="protein sequence ID" value="OAX80072.1"/>
    <property type="molecule type" value="Genomic_DNA"/>
</dbReference>
<keyword evidence="1" id="KW-0812">Transmembrane</keyword>
<dbReference type="OrthoDB" id="4155711at2759"/>
<evidence type="ECO:0000313" key="3">
    <source>
        <dbReference type="Proteomes" id="UP000091918"/>
    </source>
</evidence>